<dbReference type="PANTHER" id="PTHR46961">
    <property type="entry name" value="DYNEIN HEAVY CHAIN 1, AXONEMAL-LIKE PROTEIN"/>
    <property type="match status" value="1"/>
</dbReference>
<comment type="caution">
    <text evidence="1">The sequence shown here is derived from an EMBL/GenBank/DDBJ whole genome shotgun (WGS) entry which is preliminary data.</text>
</comment>
<proteinExistence type="predicted"/>
<accession>A0A8X6IFR4</accession>
<dbReference type="GO" id="GO:0030286">
    <property type="term" value="C:dynein complex"/>
    <property type="evidence" value="ECO:0007669"/>
    <property type="project" value="InterPro"/>
</dbReference>
<dbReference type="OrthoDB" id="424310at2759"/>
<dbReference type="GO" id="GO:0051959">
    <property type="term" value="F:dynein light intermediate chain binding"/>
    <property type="evidence" value="ECO:0007669"/>
    <property type="project" value="InterPro"/>
</dbReference>
<sequence>MPSASDYGSFRLSSTAAPLIGSRFANELGRYTYITPTSYLTLISSFKQLLSEKQQEVRTAIQRYEGGLGQLEFFSVTITGMQKDIEELQPKLVVAQKEAEAFIEVGCF</sequence>
<dbReference type="GO" id="GO:0007018">
    <property type="term" value="P:microtubule-based movement"/>
    <property type="evidence" value="ECO:0007669"/>
    <property type="project" value="InterPro"/>
</dbReference>
<reference evidence="1" key="1">
    <citation type="submission" date="2020-08" db="EMBL/GenBank/DDBJ databases">
        <title>Multicomponent nature underlies the extraordinary mechanical properties of spider dragline silk.</title>
        <authorList>
            <person name="Kono N."/>
            <person name="Nakamura H."/>
            <person name="Mori M."/>
            <person name="Yoshida Y."/>
            <person name="Ohtoshi R."/>
            <person name="Malay A.D."/>
            <person name="Moran D.A.P."/>
            <person name="Tomita M."/>
            <person name="Numata K."/>
            <person name="Arakawa K."/>
        </authorList>
    </citation>
    <scope>NUCLEOTIDE SEQUENCE</scope>
</reference>
<dbReference type="GO" id="GO:0045505">
    <property type="term" value="F:dynein intermediate chain binding"/>
    <property type="evidence" value="ECO:0007669"/>
    <property type="project" value="InterPro"/>
</dbReference>
<organism evidence="1 2">
    <name type="scientific">Trichonephila inaurata madagascariensis</name>
    <dbReference type="NCBI Taxonomy" id="2747483"/>
    <lineage>
        <taxon>Eukaryota</taxon>
        <taxon>Metazoa</taxon>
        <taxon>Ecdysozoa</taxon>
        <taxon>Arthropoda</taxon>
        <taxon>Chelicerata</taxon>
        <taxon>Arachnida</taxon>
        <taxon>Araneae</taxon>
        <taxon>Araneomorphae</taxon>
        <taxon>Entelegynae</taxon>
        <taxon>Araneoidea</taxon>
        <taxon>Nephilidae</taxon>
        <taxon>Trichonephila</taxon>
        <taxon>Trichonephila inaurata</taxon>
    </lineage>
</organism>
<name>A0A8X6IFR4_9ARAC</name>
<evidence type="ECO:0000313" key="1">
    <source>
        <dbReference type="EMBL" id="GFS43226.1"/>
    </source>
</evidence>
<dbReference type="AlphaFoldDB" id="A0A8X6IFR4"/>
<dbReference type="EMBL" id="BMAV01025644">
    <property type="protein sequence ID" value="GFS43226.1"/>
    <property type="molecule type" value="Genomic_DNA"/>
</dbReference>
<protein>
    <submittedName>
        <fullName evidence="1">Dynein heavy chain 7, axonemal</fullName>
    </submittedName>
</protein>
<dbReference type="PANTHER" id="PTHR46961:SF8">
    <property type="entry name" value="DYNEIN AXONEMAL HEAVY CHAIN 7"/>
    <property type="match status" value="1"/>
</dbReference>
<dbReference type="Gene3D" id="1.10.287.2610">
    <property type="match status" value="1"/>
</dbReference>
<evidence type="ECO:0000313" key="2">
    <source>
        <dbReference type="Proteomes" id="UP000886998"/>
    </source>
</evidence>
<gene>
    <name evidence="1" type="primary">Dnah7_11</name>
    <name evidence="1" type="ORF">TNIN_216681</name>
</gene>
<dbReference type="InterPro" id="IPR026983">
    <property type="entry name" value="DHC"/>
</dbReference>
<dbReference type="Proteomes" id="UP000886998">
    <property type="component" value="Unassembled WGS sequence"/>
</dbReference>
<keyword evidence="2" id="KW-1185">Reference proteome</keyword>